<keyword evidence="2" id="KW-0547">Nucleotide-binding</keyword>
<name>A0A7U3UYW6_9ACTN</name>
<gene>
    <name evidence="6" type="ORF">RVR_8720</name>
</gene>
<sequence>MTGDGGLTVGDSSSTSDPVASGAPDARPSRLCAKGLSVDYVRKGKSVRAVDNVDLELRDGEFVAIVGPSGSGKSTFLMAIDGLVPLSGGTVSVNGTVTHGPAPDRAVVFQDASLLPWRTIIDNVAYGLEIAKRPKAERYRIAEELIALTGLRGFEQFYPSQLSGGMRQRVNIARALASNPEVLLLDEPFSGLDAQTRETMQGELLKVWDEQKKTAVFVTHQIDEAVYLADRVIAFSARPARIVQEWRIPFERPRPLELKQTQKHRDIEAEIWAVVRHEGEKSAKGR</sequence>
<dbReference type="InterPro" id="IPR003593">
    <property type="entry name" value="AAA+_ATPase"/>
</dbReference>
<reference evidence="6 7" key="1">
    <citation type="journal article" date="2010" name="J. Bacteriol.">
        <title>Biochemical characterization of a novel indole prenyltransferase from Streptomyces sp. SN-593.</title>
        <authorList>
            <person name="Takahashi S."/>
            <person name="Takagi H."/>
            <person name="Toyoda A."/>
            <person name="Uramoto M."/>
            <person name="Nogawa T."/>
            <person name="Ueki M."/>
            <person name="Sakaki Y."/>
            <person name="Osada H."/>
        </authorList>
    </citation>
    <scope>NUCLEOTIDE SEQUENCE [LARGE SCALE GENOMIC DNA]</scope>
    <source>
        <strain evidence="6 7">SN-593</strain>
    </source>
</reference>
<dbReference type="InterPro" id="IPR017871">
    <property type="entry name" value="ABC_transporter-like_CS"/>
</dbReference>
<keyword evidence="1" id="KW-0813">Transport</keyword>
<evidence type="ECO:0000259" key="5">
    <source>
        <dbReference type="PROSITE" id="PS50893"/>
    </source>
</evidence>
<dbReference type="EMBL" id="AP018365">
    <property type="protein sequence ID" value="BBB01351.1"/>
    <property type="molecule type" value="Genomic_DNA"/>
</dbReference>
<protein>
    <submittedName>
        <fullName evidence="6">Putative ABC transporter</fullName>
    </submittedName>
</protein>
<dbReference type="Gene3D" id="3.40.50.300">
    <property type="entry name" value="P-loop containing nucleotide triphosphate hydrolases"/>
    <property type="match status" value="1"/>
</dbReference>
<accession>A0A7U3UYW6</accession>
<dbReference type="InterPro" id="IPR050166">
    <property type="entry name" value="ABC_transporter_ATP-bind"/>
</dbReference>
<organism evidence="6 7">
    <name type="scientific">Actinacidiphila reveromycinica</name>
    <dbReference type="NCBI Taxonomy" id="659352"/>
    <lineage>
        <taxon>Bacteria</taxon>
        <taxon>Bacillati</taxon>
        <taxon>Actinomycetota</taxon>
        <taxon>Actinomycetes</taxon>
        <taxon>Kitasatosporales</taxon>
        <taxon>Streptomycetaceae</taxon>
        <taxon>Actinacidiphila</taxon>
    </lineage>
</organism>
<dbReference type="Proteomes" id="UP000595703">
    <property type="component" value="Chromosome"/>
</dbReference>
<keyword evidence="7" id="KW-1185">Reference proteome</keyword>
<reference evidence="6 7" key="2">
    <citation type="journal article" date="2011" name="J. Antibiot.">
        <title>Furaquinocins I and J: novel polyketide isoprenoid hybrid compounds from Streptomyces reveromyceticus SN-593.</title>
        <authorList>
            <person name="Panthee S."/>
            <person name="Takahashi S."/>
            <person name="Takagi H."/>
            <person name="Nogawa T."/>
            <person name="Oowada E."/>
            <person name="Uramoto M."/>
            <person name="Osada H."/>
        </authorList>
    </citation>
    <scope>NUCLEOTIDE SEQUENCE [LARGE SCALE GENOMIC DNA]</scope>
    <source>
        <strain evidence="6 7">SN-593</strain>
    </source>
</reference>
<dbReference type="SUPFAM" id="SSF52540">
    <property type="entry name" value="P-loop containing nucleoside triphosphate hydrolases"/>
    <property type="match status" value="1"/>
</dbReference>
<reference evidence="6 7" key="3">
    <citation type="journal article" date="2011" name="Nat. Chem. Biol.">
        <title>Reveromycin A biosynthesis uses RevG and RevJ for stereospecific spiroacetal formation.</title>
        <authorList>
            <person name="Takahashi S."/>
            <person name="Toyoda A."/>
            <person name="Sekiyama Y."/>
            <person name="Takagi H."/>
            <person name="Nogawa T."/>
            <person name="Uramoto M."/>
            <person name="Suzuki R."/>
            <person name="Koshino H."/>
            <person name="Kumano T."/>
            <person name="Panthee S."/>
            <person name="Dairi T."/>
            <person name="Ishikawa J."/>
            <person name="Ikeda H."/>
            <person name="Sakaki Y."/>
            <person name="Osada H."/>
        </authorList>
    </citation>
    <scope>NUCLEOTIDE SEQUENCE [LARGE SCALE GENOMIC DNA]</scope>
    <source>
        <strain evidence="6 7">SN-593</strain>
    </source>
</reference>
<dbReference type="PROSITE" id="PS50893">
    <property type="entry name" value="ABC_TRANSPORTER_2"/>
    <property type="match status" value="1"/>
</dbReference>
<dbReference type="InterPro" id="IPR003439">
    <property type="entry name" value="ABC_transporter-like_ATP-bd"/>
</dbReference>
<dbReference type="GO" id="GO:0005524">
    <property type="term" value="F:ATP binding"/>
    <property type="evidence" value="ECO:0007669"/>
    <property type="project" value="UniProtKB-KW"/>
</dbReference>
<dbReference type="Pfam" id="PF00005">
    <property type="entry name" value="ABC_tran"/>
    <property type="match status" value="1"/>
</dbReference>
<dbReference type="GO" id="GO:0016887">
    <property type="term" value="F:ATP hydrolysis activity"/>
    <property type="evidence" value="ECO:0007669"/>
    <property type="project" value="InterPro"/>
</dbReference>
<dbReference type="KEGG" id="arev:RVR_8720"/>
<dbReference type="PANTHER" id="PTHR42788">
    <property type="entry name" value="TAURINE IMPORT ATP-BINDING PROTEIN-RELATED"/>
    <property type="match status" value="1"/>
</dbReference>
<dbReference type="PANTHER" id="PTHR42788:SF13">
    <property type="entry name" value="ALIPHATIC SULFONATES IMPORT ATP-BINDING PROTEIN SSUB"/>
    <property type="match status" value="1"/>
</dbReference>
<feature type="domain" description="ABC transporter" evidence="5">
    <location>
        <begin position="33"/>
        <end position="262"/>
    </location>
</feature>
<keyword evidence="3" id="KW-0067">ATP-binding</keyword>
<evidence type="ECO:0000313" key="7">
    <source>
        <dbReference type="Proteomes" id="UP000595703"/>
    </source>
</evidence>
<evidence type="ECO:0000256" key="2">
    <source>
        <dbReference type="ARBA" id="ARBA00022741"/>
    </source>
</evidence>
<dbReference type="PROSITE" id="PS00211">
    <property type="entry name" value="ABC_TRANSPORTER_1"/>
    <property type="match status" value="1"/>
</dbReference>
<reference evidence="6 7" key="4">
    <citation type="journal article" date="2020" name="Sci. Rep.">
        <title>beta-carboline chemical signals induce reveromycin production through a LuxR family regulator in Streptomyces sp. SN-593.</title>
        <authorList>
            <person name="Panthee S."/>
            <person name="Kito N."/>
            <person name="Hayashi T."/>
            <person name="Shimizu T."/>
            <person name="Ishikawa J."/>
            <person name="Hamamoto H."/>
            <person name="Osada H."/>
            <person name="Takahashi S."/>
        </authorList>
    </citation>
    <scope>NUCLEOTIDE SEQUENCE [LARGE SCALE GENOMIC DNA]</scope>
    <source>
        <strain evidence="6 7">SN-593</strain>
    </source>
</reference>
<dbReference type="InterPro" id="IPR027417">
    <property type="entry name" value="P-loop_NTPase"/>
</dbReference>
<feature type="region of interest" description="Disordered" evidence="4">
    <location>
        <begin position="1"/>
        <end position="27"/>
    </location>
</feature>
<proteinExistence type="predicted"/>
<evidence type="ECO:0000313" key="6">
    <source>
        <dbReference type="EMBL" id="BBB01351.1"/>
    </source>
</evidence>
<dbReference type="AlphaFoldDB" id="A0A7U3UYW6"/>
<evidence type="ECO:0000256" key="4">
    <source>
        <dbReference type="SAM" id="MobiDB-lite"/>
    </source>
</evidence>
<dbReference type="SMART" id="SM00382">
    <property type="entry name" value="AAA"/>
    <property type="match status" value="1"/>
</dbReference>
<evidence type="ECO:0000256" key="3">
    <source>
        <dbReference type="ARBA" id="ARBA00022840"/>
    </source>
</evidence>
<evidence type="ECO:0000256" key="1">
    <source>
        <dbReference type="ARBA" id="ARBA00022448"/>
    </source>
</evidence>
<dbReference type="CDD" id="cd03293">
    <property type="entry name" value="ABC_NrtD_SsuB_transporters"/>
    <property type="match status" value="1"/>
</dbReference>
<dbReference type="RefSeq" id="WP_202237259.1">
    <property type="nucleotide sequence ID" value="NZ_AP018365.1"/>
</dbReference>